<protein>
    <submittedName>
        <fullName evidence="1">TolB family protein</fullName>
    </submittedName>
</protein>
<sequence length="341" mass="35910">MSTRTRLAVLVAVVLVAALGTGGYLWRAGRAGPSGGSAGAAPPAGDADRLAAVRAQPHLVFRSTALGDGYGRVALVPLSRPDGPRELTPASCDRVYATGSAAICLAARRGLVTTYTARLLGPDWAPRRDLPLTGVPSRARLSADGGLVATTTFVYGDSYASPGRFSTRTVVSRAGGEVLGDLERFELVVAGRPVRAADRNLWGVTFTADADRFYATAASGGKTWLVEGSLAARRLTALRADVECPSLSPDGTRIAFKKHGDLPPGRWRLAVYELATGRETLLAEPRSVDDQVEWLDDGRIVYGLPRDGGPTATSDLWRVPADGTGGPELLVHDAWSPAVVR</sequence>
<comment type="caution">
    <text evidence="1">The sequence shown here is derived from an EMBL/GenBank/DDBJ whole genome shotgun (WGS) entry which is preliminary data.</text>
</comment>
<evidence type="ECO:0000313" key="1">
    <source>
        <dbReference type="EMBL" id="MFC4107033.1"/>
    </source>
</evidence>
<dbReference type="InterPro" id="IPR011042">
    <property type="entry name" value="6-blade_b-propeller_TolB-like"/>
</dbReference>
<dbReference type="Pfam" id="PF07676">
    <property type="entry name" value="PD40"/>
    <property type="match status" value="1"/>
</dbReference>
<accession>A0ABV8KLP5</accession>
<dbReference type="Proteomes" id="UP001595868">
    <property type="component" value="Unassembled WGS sequence"/>
</dbReference>
<dbReference type="Gene3D" id="2.120.10.30">
    <property type="entry name" value="TolB, C-terminal domain"/>
    <property type="match status" value="1"/>
</dbReference>
<reference evidence="2" key="1">
    <citation type="journal article" date="2019" name="Int. J. Syst. Evol. Microbiol.">
        <title>The Global Catalogue of Microorganisms (GCM) 10K type strain sequencing project: providing services to taxonomists for standard genome sequencing and annotation.</title>
        <authorList>
            <consortium name="The Broad Institute Genomics Platform"/>
            <consortium name="The Broad Institute Genome Sequencing Center for Infectious Disease"/>
            <person name="Wu L."/>
            <person name="Ma J."/>
        </authorList>
    </citation>
    <scope>NUCLEOTIDE SEQUENCE [LARGE SCALE GENOMIC DNA]</scope>
    <source>
        <strain evidence="2">2902at01</strain>
    </source>
</reference>
<dbReference type="EMBL" id="JBHSBN010000008">
    <property type="protein sequence ID" value="MFC4107033.1"/>
    <property type="molecule type" value="Genomic_DNA"/>
</dbReference>
<dbReference type="RefSeq" id="WP_377545542.1">
    <property type="nucleotide sequence ID" value="NZ_JBHSBN010000008.1"/>
</dbReference>
<dbReference type="InterPro" id="IPR011659">
    <property type="entry name" value="WD40"/>
</dbReference>
<name>A0ABV8KLP5_9ACTN</name>
<dbReference type="SUPFAM" id="SSF82171">
    <property type="entry name" value="DPP6 N-terminal domain-like"/>
    <property type="match status" value="1"/>
</dbReference>
<evidence type="ECO:0000313" key="2">
    <source>
        <dbReference type="Proteomes" id="UP001595868"/>
    </source>
</evidence>
<proteinExistence type="predicted"/>
<keyword evidence="2" id="KW-1185">Reference proteome</keyword>
<gene>
    <name evidence="1" type="ORF">ACFOX0_13995</name>
</gene>
<organism evidence="1 2">
    <name type="scientific">Micromonospora zhanjiangensis</name>
    <dbReference type="NCBI Taxonomy" id="1522057"/>
    <lineage>
        <taxon>Bacteria</taxon>
        <taxon>Bacillati</taxon>
        <taxon>Actinomycetota</taxon>
        <taxon>Actinomycetes</taxon>
        <taxon>Micromonosporales</taxon>
        <taxon>Micromonosporaceae</taxon>
        <taxon>Micromonospora</taxon>
    </lineage>
</organism>